<evidence type="ECO:0000256" key="9">
    <source>
        <dbReference type="ARBA" id="ARBA00022729"/>
    </source>
</evidence>
<dbReference type="SMART" id="SM00220">
    <property type="entry name" value="S_TKc"/>
    <property type="match status" value="1"/>
</dbReference>
<evidence type="ECO:0000256" key="18">
    <source>
        <dbReference type="ARBA" id="ARBA00047899"/>
    </source>
</evidence>
<evidence type="ECO:0000256" key="13">
    <source>
        <dbReference type="ARBA" id="ARBA00022840"/>
    </source>
</evidence>
<keyword evidence="15" id="KW-0472">Membrane</keyword>
<keyword evidence="14" id="KW-1133">Transmembrane helix</keyword>
<keyword evidence="4" id="KW-0723">Serine/threonine-protein kinase</keyword>
<dbReference type="InterPro" id="IPR017441">
    <property type="entry name" value="Protein_kinase_ATP_BS"/>
</dbReference>
<evidence type="ECO:0000256" key="17">
    <source>
        <dbReference type="ARBA" id="ARBA00023180"/>
    </source>
</evidence>
<keyword evidence="8" id="KW-0812">Transmembrane</keyword>
<dbReference type="FunFam" id="1.10.510.10:FF:000358">
    <property type="entry name" value="Putative leucine-rich repeat receptor-like serine/threonine-protein kinase"/>
    <property type="match status" value="1"/>
</dbReference>
<evidence type="ECO:0000256" key="7">
    <source>
        <dbReference type="ARBA" id="ARBA00022679"/>
    </source>
</evidence>
<dbReference type="PROSITE" id="PS00108">
    <property type="entry name" value="PROTEIN_KINASE_ST"/>
    <property type="match status" value="2"/>
</dbReference>
<dbReference type="Pfam" id="PF07714">
    <property type="entry name" value="PK_Tyr_Ser-Thr"/>
    <property type="match status" value="1"/>
</dbReference>
<organism evidence="22">
    <name type="scientific">Tanacetum cinerariifolium</name>
    <name type="common">Dalmatian daisy</name>
    <name type="synonym">Chrysanthemum cinerariifolium</name>
    <dbReference type="NCBI Taxonomy" id="118510"/>
    <lineage>
        <taxon>Eukaryota</taxon>
        <taxon>Viridiplantae</taxon>
        <taxon>Streptophyta</taxon>
        <taxon>Embryophyta</taxon>
        <taxon>Tracheophyta</taxon>
        <taxon>Spermatophyta</taxon>
        <taxon>Magnoliopsida</taxon>
        <taxon>eudicotyledons</taxon>
        <taxon>Gunneridae</taxon>
        <taxon>Pentapetalae</taxon>
        <taxon>asterids</taxon>
        <taxon>campanulids</taxon>
        <taxon>Asterales</taxon>
        <taxon>Asteraceae</taxon>
        <taxon>Asteroideae</taxon>
        <taxon>Anthemideae</taxon>
        <taxon>Anthemidinae</taxon>
        <taxon>Tanacetum</taxon>
    </lineage>
</organism>
<sequence>MASFATEFKHLEIQLEDIISATNNFDETKVIGRGGFGKVYAGELSHSQSEKSLVAIKRLDRIYGQGDPEFFKEIRMLSCYRHENLISLLGFFCQGGEMILIYEYASGGSLDHLLSSAALTWTQRLRICLDAAKGLSFLHDPNGTQQRVLHCDIKSANILLDDNMTAKVSDFGLSKMAREEWPSMSRVVEELEIALESQEFPDLRLEMLTKHEDILKAADPLLTYVYKTGKQLKELLSKGLIINEGKTGLSVNEKGEHIERIYIEACLNPDQIGVKDFFANKPSLEHLSKEIVNSRFLGGGVAFTSQHTTADLQFQFGNLNIFVVVAGFEFQPSEEKRLRICLDAAKGLSFLHDPNGTQQRVLHCDIKSSNVLLDDNMTAKVSDFGLSKMGPANQQYSLLITGALGTPGYCDPVFMETYSLTKESDVYSFGVVLLEILSGKLCVENIGCELKVYVPSWKKSYEENKLNEIIFQDLMQQMDPSSLKTFSDIAFQCLQKAREERPTMSHVVEELEIALESQEFPDLRLEMLTKHENILMAVDPLLIYKTGNYLKELLSKGLTINKGKKWLSINEKGEHVERIYIEACLNPYDLESAISYNDIVNSRFPGGRCYEYEYKLKARVSGEYLTPQISYTVNLVFRYKNQSDVNRYSPLRYKIKGEDETKVFIIYPTYMRQDGWFVIPLYHFTSQHTTSDLQVEFEHRRVKLLIAGIEFQPCEEKVELPVLEDYQYIIDAASQPLTYRSLEEVKQILRIGIYLKDYKTWFSLNTKGEHCVMISIKDCLIPNEDFPPRFKFHYSTTNLLVAGIEFQPSEEKVELPVFDYYRSLQELIEAASQSLAYRSLQELKQILSVGIHLKDYKTWFSLNKKGEHCHLISMKYCLIPNEDFTPRYESNCFSRFPAGLYQTNRKGFKTHVKTELLSPLITYTVNLVFQGYLIPKEEYIDFKCRLKGETTTSTKASCLSLWKKWKIKYQWKINYQRRTRWRKSGTSSFGRVPRHSRGCLEVELKQILRIRIYLKDYKTLFSLNEKGEHCHMISMKDCLIPNEDFSPRYRSDCFSRFPAGLYNTKKKGFRNQNRCKDSVIEPINPVHREPCVLLSSSDPQEYVEDQVLEDDKVEDIQPVLDSDSDTYWGQKLPDDYEEILKMSKHSVEGKTKELYSMLCQGFLINNGQQWLAVNNNGKKWQMLSTRTCNHILKRCYYLPKLINKSTVFDLRFGEVLVLRACHDFKLESEIKPTTLSPDTTYASYLVYNLPQDQSSFESPLETQLNALPRQSDGWMEIKAWDFQTEKTPETVSMNLELEHPGKKHICWLLRHRD</sequence>
<dbReference type="InterPro" id="IPR000719">
    <property type="entry name" value="Prot_kinase_dom"/>
</dbReference>
<dbReference type="GO" id="GO:0005524">
    <property type="term" value="F:ATP binding"/>
    <property type="evidence" value="ECO:0007669"/>
    <property type="project" value="UniProtKB-UniRule"/>
</dbReference>
<dbReference type="InterPro" id="IPR011009">
    <property type="entry name" value="Kinase-like_dom_sf"/>
</dbReference>
<evidence type="ECO:0000256" key="12">
    <source>
        <dbReference type="ARBA" id="ARBA00022777"/>
    </source>
</evidence>
<evidence type="ECO:0000256" key="1">
    <source>
        <dbReference type="ARBA" id="ARBA00004162"/>
    </source>
</evidence>
<evidence type="ECO:0000256" key="19">
    <source>
        <dbReference type="ARBA" id="ARBA00048679"/>
    </source>
</evidence>
<keyword evidence="7" id="KW-0808">Transferase</keyword>
<evidence type="ECO:0000256" key="8">
    <source>
        <dbReference type="ARBA" id="ARBA00022692"/>
    </source>
</evidence>
<dbReference type="FunFam" id="3.30.200.20:FF:000039">
    <property type="entry name" value="receptor-like protein kinase FERONIA"/>
    <property type="match status" value="1"/>
</dbReference>
<name>A0A6L2LCT4_TANCI</name>
<keyword evidence="5" id="KW-0597">Phosphoprotein</keyword>
<dbReference type="Gene3D" id="3.30.200.20">
    <property type="entry name" value="Phosphorylase Kinase, domain 1"/>
    <property type="match status" value="1"/>
</dbReference>
<keyword evidence="17" id="KW-0325">Glycoprotein</keyword>
<gene>
    <name evidence="22" type="ORF">Tci_030937</name>
</gene>
<evidence type="ECO:0000256" key="16">
    <source>
        <dbReference type="ARBA" id="ARBA00023170"/>
    </source>
</evidence>
<comment type="catalytic activity">
    <reaction evidence="19">
        <text>L-seryl-[protein] + ATP = O-phospho-L-seryl-[protein] + ADP + H(+)</text>
        <dbReference type="Rhea" id="RHEA:17989"/>
        <dbReference type="Rhea" id="RHEA-COMP:9863"/>
        <dbReference type="Rhea" id="RHEA-COMP:11604"/>
        <dbReference type="ChEBI" id="CHEBI:15378"/>
        <dbReference type="ChEBI" id="CHEBI:29999"/>
        <dbReference type="ChEBI" id="CHEBI:30616"/>
        <dbReference type="ChEBI" id="CHEBI:83421"/>
        <dbReference type="ChEBI" id="CHEBI:456216"/>
        <dbReference type="EC" id="2.7.11.1"/>
    </reaction>
</comment>
<protein>
    <recommendedName>
        <fullName evidence="2">non-specific serine/threonine protein kinase</fullName>
        <ecNumber evidence="2">2.7.11.1</ecNumber>
    </recommendedName>
</protein>
<dbReference type="PROSITE" id="PS50011">
    <property type="entry name" value="PROTEIN_KINASE_DOM"/>
    <property type="match status" value="1"/>
</dbReference>
<keyword evidence="16" id="KW-0675">Receptor</keyword>
<dbReference type="Gene3D" id="1.10.510.10">
    <property type="entry name" value="Transferase(Phosphotransferase) domain 1"/>
    <property type="match status" value="2"/>
</dbReference>
<dbReference type="GO" id="GO:0004714">
    <property type="term" value="F:transmembrane receptor protein tyrosine kinase activity"/>
    <property type="evidence" value="ECO:0007669"/>
    <property type="project" value="InterPro"/>
</dbReference>
<dbReference type="PROSITE" id="PS00107">
    <property type="entry name" value="PROTEIN_KINASE_ATP"/>
    <property type="match status" value="1"/>
</dbReference>
<keyword evidence="9" id="KW-0732">Signal</keyword>
<evidence type="ECO:0000313" key="22">
    <source>
        <dbReference type="EMBL" id="GEU58959.1"/>
    </source>
</evidence>
<evidence type="ECO:0000256" key="15">
    <source>
        <dbReference type="ARBA" id="ARBA00023136"/>
    </source>
</evidence>
<evidence type="ECO:0000256" key="20">
    <source>
        <dbReference type="PROSITE-ProRule" id="PRU10141"/>
    </source>
</evidence>
<dbReference type="EC" id="2.7.11.1" evidence="2"/>
<keyword evidence="12 22" id="KW-0418">Kinase</keyword>
<keyword evidence="3" id="KW-1003">Cell membrane</keyword>
<dbReference type="InterPro" id="IPR008271">
    <property type="entry name" value="Ser/Thr_kinase_AS"/>
</dbReference>
<evidence type="ECO:0000256" key="6">
    <source>
        <dbReference type="ARBA" id="ARBA00022614"/>
    </source>
</evidence>
<proteinExistence type="predicted"/>
<keyword evidence="10" id="KW-0677">Repeat</keyword>
<feature type="domain" description="Protein kinase" evidence="21">
    <location>
        <begin position="25"/>
        <end position="515"/>
    </location>
</feature>
<keyword evidence="11 20" id="KW-0547">Nucleotide-binding</keyword>
<evidence type="ECO:0000256" key="11">
    <source>
        <dbReference type="ARBA" id="ARBA00022741"/>
    </source>
</evidence>
<dbReference type="GO" id="GO:0004674">
    <property type="term" value="F:protein serine/threonine kinase activity"/>
    <property type="evidence" value="ECO:0007669"/>
    <property type="project" value="UniProtKB-KW"/>
</dbReference>
<comment type="subcellular location">
    <subcellularLocation>
        <location evidence="1">Cell membrane</location>
        <topology evidence="1">Single-pass membrane protein</topology>
    </subcellularLocation>
</comment>
<keyword evidence="6" id="KW-0433">Leucine-rich repeat</keyword>
<evidence type="ECO:0000256" key="2">
    <source>
        <dbReference type="ARBA" id="ARBA00012513"/>
    </source>
</evidence>
<reference evidence="22" key="1">
    <citation type="journal article" date="2019" name="Sci. Rep.">
        <title>Draft genome of Tanacetum cinerariifolium, the natural source of mosquito coil.</title>
        <authorList>
            <person name="Yamashiro T."/>
            <person name="Shiraishi A."/>
            <person name="Satake H."/>
            <person name="Nakayama K."/>
        </authorList>
    </citation>
    <scope>NUCLEOTIDE SEQUENCE</scope>
</reference>
<dbReference type="GO" id="GO:0009506">
    <property type="term" value="C:plasmodesma"/>
    <property type="evidence" value="ECO:0007669"/>
    <property type="project" value="TreeGrafter"/>
</dbReference>
<dbReference type="Pfam" id="PF00069">
    <property type="entry name" value="Pkinase"/>
    <property type="match status" value="1"/>
</dbReference>
<dbReference type="GO" id="GO:0005886">
    <property type="term" value="C:plasma membrane"/>
    <property type="evidence" value="ECO:0007669"/>
    <property type="project" value="UniProtKB-SubCell"/>
</dbReference>
<accession>A0A6L2LCT4</accession>
<dbReference type="InterPro" id="IPR045272">
    <property type="entry name" value="ANXUR1/2-like"/>
</dbReference>
<feature type="binding site" evidence="20">
    <location>
        <position position="57"/>
    </location>
    <ligand>
        <name>ATP</name>
        <dbReference type="ChEBI" id="CHEBI:30616"/>
    </ligand>
</feature>
<comment type="caution">
    <text evidence="22">The sequence shown here is derived from an EMBL/GenBank/DDBJ whole genome shotgun (WGS) entry which is preliminary data.</text>
</comment>
<dbReference type="Pfam" id="PF14299">
    <property type="entry name" value="PP2"/>
    <property type="match status" value="1"/>
</dbReference>
<evidence type="ECO:0000256" key="14">
    <source>
        <dbReference type="ARBA" id="ARBA00022989"/>
    </source>
</evidence>
<comment type="catalytic activity">
    <reaction evidence="18">
        <text>L-threonyl-[protein] + ATP = O-phospho-L-threonyl-[protein] + ADP + H(+)</text>
        <dbReference type="Rhea" id="RHEA:46608"/>
        <dbReference type="Rhea" id="RHEA-COMP:11060"/>
        <dbReference type="Rhea" id="RHEA-COMP:11605"/>
        <dbReference type="ChEBI" id="CHEBI:15378"/>
        <dbReference type="ChEBI" id="CHEBI:30013"/>
        <dbReference type="ChEBI" id="CHEBI:30616"/>
        <dbReference type="ChEBI" id="CHEBI:61977"/>
        <dbReference type="ChEBI" id="CHEBI:456216"/>
        <dbReference type="EC" id="2.7.11.1"/>
    </reaction>
</comment>
<dbReference type="InterPro" id="IPR025886">
    <property type="entry name" value="PP2-like"/>
</dbReference>
<evidence type="ECO:0000256" key="3">
    <source>
        <dbReference type="ARBA" id="ARBA00022475"/>
    </source>
</evidence>
<dbReference type="InterPro" id="IPR001245">
    <property type="entry name" value="Ser-Thr/Tyr_kinase_cat_dom"/>
</dbReference>
<evidence type="ECO:0000259" key="21">
    <source>
        <dbReference type="PROSITE" id="PS50011"/>
    </source>
</evidence>
<dbReference type="PANTHER" id="PTHR27003:SF338">
    <property type="entry name" value="TYROSINE-PROTEIN KINASE, NON-RECEPTOR JAK_TYK2-RELATED"/>
    <property type="match status" value="1"/>
</dbReference>
<evidence type="ECO:0000256" key="4">
    <source>
        <dbReference type="ARBA" id="ARBA00022527"/>
    </source>
</evidence>
<evidence type="ECO:0000256" key="5">
    <source>
        <dbReference type="ARBA" id="ARBA00022553"/>
    </source>
</evidence>
<dbReference type="PANTHER" id="PTHR27003">
    <property type="entry name" value="OS07G0166700 PROTEIN"/>
    <property type="match status" value="1"/>
</dbReference>
<keyword evidence="13 20" id="KW-0067">ATP-binding</keyword>
<dbReference type="EMBL" id="BKCJ010004089">
    <property type="protein sequence ID" value="GEU58959.1"/>
    <property type="molecule type" value="Genomic_DNA"/>
</dbReference>
<evidence type="ECO:0000256" key="10">
    <source>
        <dbReference type="ARBA" id="ARBA00022737"/>
    </source>
</evidence>
<dbReference type="SUPFAM" id="SSF56112">
    <property type="entry name" value="Protein kinase-like (PK-like)"/>
    <property type="match status" value="2"/>
</dbReference>